<evidence type="ECO:0000313" key="1">
    <source>
        <dbReference type="EMBL" id="CDM97210.1"/>
    </source>
</evidence>
<organism evidence="1 2">
    <name type="scientific">Limnospira indica PCC 8005</name>
    <dbReference type="NCBI Taxonomy" id="376219"/>
    <lineage>
        <taxon>Bacteria</taxon>
        <taxon>Bacillati</taxon>
        <taxon>Cyanobacteriota</taxon>
        <taxon>Cyanophyceae</taxon>
        <taxon>Oscillatoriophycideae</taxon>
        <taxon>Oscillatoriales</taxon>
        <taxon>Sirenicapillariaceae</taxon>
        <taxon>Limnospira</taxon>
    </lineage>
</organism>
<gene>
    <name evidence="1" type="ORF">ARTHRO_50178</name>
</gene>
<accession>A0A9P1P0R6</accession>
<dbReference type="RefSeq" id="WP_006668463.1">
    <property type="nucleotide sequence ID" value="NZ_FO818640.1"/>
</dbReference>
<dbReference type="Proteomes" id="UP000032946">
    <property type="component" value="Chromosome"/>
</dbReference>
<dbReference type="AlphaFoldDB" id="A0A9P1P0R6"/>
<name>A0A9P1P0R6_9CYAN</name>
<reference evidence="1 2" key="1">
    <citation type="submission" date="2014-02" db="EMBL/GenBank/DDBJ databases">
        <authorList>
            <person name="Genoscope - CEA"/>
        </authorList>
    </citation>
    <scope>NUCLEOTIDE SEQUENCE [LARGE SCALE GENOMIC DNA]</scope>
    <source>
        <strain evidence="1 2">PCC 8005</strain>
    </source>
</reference>
<dbReference type="EMBL" id="FO818640">
    <property type="protein sequence ID" value="CDM97210.1"/>
    <property type="molecule type" value="Genomic_DNA"/>
</dbReference>
<keyword evidence="2" id="KW-1185">Reference proteome</keyword>
<protein>
    <recommendedName>
        <fullName evidence="3">DUF2281 domain-containing protein</fullName>
    </recommendedName>
</protein>
<proteinExistence type="predicted"/>
<evidence type="ECO:0008006" key="3">
    <source>
        <dbReference type="Google" id="ProtNLM"/>
    </source>
</evidence>
<evidence type="ECO:0000313" key="2">
    <source>
        <dbReference type="Proteomes" id="UP000032946"/>
    </source>
</evidence>
<sequence length="85" mass="9757">MTAREQLIKAIETLPESQLAKVLAYINQVIADEGKTPQKDSDSQGYFDNNWWNNLSEFTPDFLEVREQPQINCRLGEAQSIINNE</sequence>